<name>A0A8T7M0W3_9CHLR</name>
<accession>A0A8T7M0W3</accession>
<feature type="region of interest" description="Disordered" evidence="1">
    <location>
        <begin position="1082"/>
        <end position="1116"/>
    </location>
</feature>
<keyword evidence="5" id="KW-1185">Reference proteome</keyword>
<feature type="compositionally biased region" description="Low complexity" evidence="1">
    <location>
        <begin position="1097"/>
        <end position="1110"/>
    </location>
</feature>
<gene>
    <name evidence="2" type="ORF">HXX08_06755</name>
    <name evidence="3" type="ORF">OZ401_000699</name>
</gene>
<reference evidence="2 4" key="1">
    <citation type="submission" date="2020-06" db="EMBL/GenBank/DDBJ databases">
        <title>Anoxygenic phototrophic Chloroflexota member uses a Type I reaction center.</title>
        <authorList>
            <person name="Tsuji J.M."/>
            <person name="Shaw N.A."/>
            <person name="Nagashima S."/>
            <person name="Venkiteswaran J."/>
            <person name="Schiff S.L."/>
            <person name="Hanada S."/>
            <person name="Tank M."/>
            <person name="Neufeld J.D."/>
        </authorList>
    </citation>
    <scope>NUCLEOTIDE SEQUENCE [LARGE SCALE GENOMIC DNA]</scope>
    <source>
        <strain evidence="2">L227-S17</strain>
    </source>
</reference>
<dbReference type="Proteomes" id="UP000521676">
    <property type="component" value="Unassembled WGS sequence"/>
</dbReference>
<feature type="compositionally biased region" description="Low complexity" evidence="1">
    <location>
        <begin position="1252"/>
        <end position="1269"/>
    </location>
</feature>
<reference evidence="3" key="2">
    <citation type="journal article" date="2024" name="Nature">
        <title>Anoxygenic phototroph of the Chloroflexota uses a type I reaction centre.</title>
        <authorList>
            <person name="Tsuji J.M."/>
            <person name="Shaw N.A."/>
            <person name="Nagashima S."/>
            <person name="Venkiteswaran J.J."/>
            <person name="Schiff S.L."/>
            <person name="Watanabe T."/>
            <person name="Fukui M."/>
            <person name="Hanada S."/>
            <person name="Tank M."/>
            <person name="Neufeld J.D."/>
        </authorList>
    </citation>
    <scope>NUCLEOTIDE SEQUENCE</scope>
    <source>
        <strain evidence="3">L227-S17</strain>
    </source>
</reference>
<sequence>MAENEELKPNITAGQDANKNIKPVSSPAFASNASFSIARRFGYYDALSSRWLNIPPTARMGNSIVARYSVFPLPFDALGRGLLSVRQRKTAPLAQVQRNVSNLSPAKPTSYNLAEAQPEYEFEEFGYENVQSDFDDTIIASDPEPRQNSISSASSIARIREFQTPVQRSLEGLARSRDWRGMAGQDASELEGAVFNSSDSYYLDMVQASRSGTPVQEESFVSPSTSFSDSGFRTSSLPIQPILVSSATSSLQRFVAPETSVSSTESRPTEVPSPATPIQKPTHTENESLSGYSEPLPTSPNQESGSSTPIIASGETAVPSIQVAQGVSEITQTSALQNIVSSPSETGGQLNSRVSSESLARAYTNEERPSYSSESTLAPMVFPRARRVNPATHQNSLSSPKVMRQLSELAASREWGNTLEFGEAQGIPPIIEGGAYTPPEMVQRNASSPTQTTQADSTAATSINRSLASGSDSNITSATNRLTTNPVTSTEYSQNPILQTNLGISSSLDSKQESATTSAFQPQPSQISRSIENNNLTQNDNAVSRVSASISSQLPENFPEAKELEAIKEVAQEPETTTATLTTALQGQSAIARAIQRAEEVVADEENDVDRSYPQSVSTIESPPMVFRSLATGNPLTVTSNENGESIAPENRLTTKAQSNISDNRAPALNEFEESNAYAQSPSTLPVGAQAIRRFTEERANIAAWAENLPQTINAGFETPSQSVAETYGASPSINRVFAAQDKTGNVIDENATAVTSMKNNPSEVAHTVMPVQGLMSSTNSIQRIADLASNREWGNAFDFEGFNIADSRQSTKSPDMVYPTITPNLATSSVQRTVAATVAPSSNIVGNPLVASTLRESGISPIGSSTTPATYPTPSGQHFESIAPDQGFFGTSISRAIERAKQPNQDTVVEKSTSDLTFTTPTFQPIRESGIPHTVGSTIPVTTHTPPGVSAISGLEFSQTSISRAMERTAQADEWVAATIGTPDLNFSIPPLIMRKVGDFTPTRQDFTTNDRPDFAESVQAYTPGALPIALSFEVASSANASSSIMRSLPETDSSYDIGQVYLTDIASTKDIPQQTLFENRSRADVPSSTNMSHLSSVQPPTSQTSTSVGEGRKVQPESLQIGSGFTNGSGLFRSTLLPASSSIDNTSQPAGIERMIMRHLNVAATSTESASAEEDVLNYPARNVVDQHADIERTVLRHISLANASQASGTHSEWAYPSSEPVHLRPEPVMRGAETAVVSSGIQRFTDGISSESNFSQNSSQLSGNSQPQAEVDIEKITTEVYRKLKRDMQIERERLGLRSGLMR</sequence>
<evidence type="ECO:0000313" key="5">
    <source>
        <dbReference type="Proteomes" id="UP001431572"/>
    </source>
</evidence>
<dbReference type="EMBL" id="JACATZ010000001">
    <property type="protein sequence ID" value="NWJ45560.1"/>
    <property type="molecule type" value="Genomic_DNA"/>
</dbReference>
<dbReference type="Proteomes" id="UP001431572">
    <property type="component" value="Chromosome 1"/>
</dbReference>
<feature type="compositionally biased region" description="Polar residues" evidence="1">
    <location>
        <begin position="463"/>
        <end position="528"/>
    </location>
</feature>
<evidence type="ECO:0000313" key="3">
    <source>
        <dbReference type="EMBL" id="WJW67433.1"/>
    </source>
</evidence>
<feature type="compositionally biased region" description="Low complexity" evidence="1">
    <location>
        <begin position="865"/>
        <end position="876"/>
    </location>
</feature>
<feature type="region of interest" description="Disordered" evidence="1">
    <location>
        <begin position="426"/>
        <end position="528"/>
    </location>
</feature>
<evidence type="ECO:0000313" key="4">
    <source>
        <dbReference type="Proteomes" id="UP000521676"/>
    </source>
</evidence>
<dbReference type="RefSeq" id="WP_341469326.1">
    <property type="nucleotide sequence ID" value="NZ_CP128399.1"/>
</dbReference>
<organism evidence="2 4">
    <name type="scientific">Candidatus Chlorohelix allophototropha</name>
    <dbReference type="NCBI Taxonomy" id="3003348"/>
    <lineage>
        <taxon>Bacteria</taxon>
        <taxon>Bacillati</taxon>
        <taxon>Chloroflexota</taxon>
        <taxon>Chloroflexia</taxon>
        <taxon>Candidatus Chloroheliales</taxon>
        <taxon>Candidatus Chloroheliaceae</taxon>
        <taxon>Candidatus Chlorohelix</taxon>
    </lineage>
</organism>
<feature type="region of interest" description="Disordered" evidence="1">
    <location>
        <begin position="258"/>
        <end position="311"/>
    </location>
</feature>
<evidence type="ECO:0000313" key="2">
    <source>
        <dbReference type="EMBL" id="NWJ45560.1"/>
    </source>
</evidence>
<feature type="compositionally biased region" description="Polar residues" evidence="1">
    <location>
        <begin position="299"/>
        <end position="310"/>
    </location>
</feature>
<evidence type="ECO:0000256" key="1">
    <source>
        <dbReference type="SAM" id="MobiDB-lite"/>
    </source>
</evidence>
<feature type="region of interest" description="Disordered" evidence="1">
    <location>
        <begin position="861"/>
        <end position="883"/>
    </location>
</feature>
<dbReference type="EMBL" id="CP128399">
    <property type="protein sequence ID" value="WJW67433.1"/>
    <property type="molecule type" value="Genomic_DNA"/>
</dbReference>
<feature type="region of interest" description="Disordered" evidence="1">
    <location>
        <begin position="1250"/>
        <end position="1273"/>
    </location>
</feature>
<feature type="compositionally biased region" description="Low complexity" evidence="1">
    <location>
        <begin position="446"/>
        <end position="462"/>
    </location>
</feature>
<proteinExistence type="predicted"/>
<protein>
    <submittedName>
        <fullName evidence="2">Uncharacterized protein</fullName>
    </submittedName>
</protein>